<dbReference type="CDD" id="cd18548">
    <property type="entry name" value="ABC_6TM_Tm287_like"/>
    <property type="match status" value="1"/>
</dbReference>
<dbReference type="SMART" id="SM00382">
    <property type="entry name" value="AAA"/>
    <property type="match status" value="1"/>
</dbReference>
<dbReference type="InterPro" id="IPR017871">
    <property type="entry name" value="ABC_transporter-like_CS"/>
</dbReference>
<keyword evidence="8" id="KW-0472">Membrane</keyword>
<dbReference type="PROSITE" id="PS50893">
    <property type="entry name" value="ABC_TRANSPORTER_2"/>
    <property type="match status" value="1"/>
</dbReference>
<dbReference type="Gene3D" id="3.40.50.300">
    <property type="entry name" value="P-loop containing nucleotide triphosphate hydrolases"/>
    <property type="match status" value="1"/>
</dbReference>
<keyword evidence="2" id="KW-0813">Transport</keyword>
<dbReference type="InterPro" id="IPR003593">
    <property type="entry name" value="AAA+_ATPase"/>
</dbReference>
<protein>
    <submittedName>
        <fullName evidence="9">ABC transporter ATP-binding protein</fullName>
    </submittedName>
</protein>
<accession>A0A2B5J8Q8</accession>
<dbReference type="AlphaFoldDB" id="A0A0J7EI71"/>
<dbReference type="GO" id="GO:0005524">
    <property type="term" value="F:ATP binding"/>
    <property type="evidence" value="ECO:0007669"/>
    <property type="project" value="UniProtKB-KW"/>
</dbReference>
<dbReference type="InterPro" id="IPR036640">
    <property type="entry name" value="ABC1_TM_sf"/>
</dbReference>
<evidence type="ECO:0000256" key="2">
    <source>
        <dbReference type="ARBA" id="ARBA00022448"/>
    </source>
</evidence>
<evidence type="ECO:0000256" key="6">
    <source>
        <dbReference type="ARBA" id="ARBA00022840"/>
    </source>
</evidence>
<evidence type="ECO:0000313" key="10">
    <source>
        <dbReference type="Proteomes" id="UP000223311"/>
    </source>
</evidence>
<dbReference type="Gene3D" id="1.20.1560.10">
    <property type="entry name" value="ABC transporter type 1, transmembrane domain"/>
    <property type="match status" value="1"/>
</dbReference>
<dbReference type="Pfam" id="PF00664">
    <property type="entry name" value="ABC_membrane"/>
    <property type="match status" value="1"/>
</dbReference>
<comment type="caution">
    <text evidence="9">The sequence shown here is derived from an EMBL/GenBank/DDBJ whole genome shotgun (WGS) entry which is preliminary data.</text>
</comment>
<keyword evidence="6 9" id="KW-0067">ATP-binding</keyword>
<dbReference type="GO" id="GO:0016887">
    <property type="term" value="F:ATP hydrolysis activity"/>
    <property type="evidence" value="ECO:0007669"/>
    <property type="project" value="InterPro"/>
</dbReference>
<evidence type="ECO:0000256" key="5">
    <source>
        <dbReference type="ARBA" id="ARBA00022741"/>
    </source>
</evidence>
<name>A0A0J7EI71_9BACI</name>
<evidence type="ECO:0000256" key="7">
    <source>
        <dbReference type="ARBA" id="ARBA00022989"/>
    </source>
</evidence>
<dbReference type="InterPro" id="IPR003439">
    <property type="entry name" value="ABC_transporter-like_ATP-bd"/>
</dbReference>
<dbReference type="EMBL" id="NVGE01000005">
    <property type="protein sequence ID" value="PFZ33450.1"/>
    <property type="molecule type" value="Genomic_DNA"/>
</dbReference>
<keyword evidence="7" id="KW-1133">Transmembrane helix</keyword>
<keyword evidence="3" id="KW-1003">Cell membrane</keyword>
<dbReference type="RefSeq" id="WP_048547588.1">
    <property type="nucleotide sequence ID" value="NZ_CABMIE010000047.1"/>
</dbReference>
<reference evidence="9 10" key="1">
    <citation type="submission" date="2017-09" db="EMBL/GenBank/DDBJ databases">
        <title>Large-scale bioinformatics analysis of Bacillus genomes uncovers conserved roles of natural products in bacterial physiology.</title>
        <authorList>
            <consortium name="Agbiome Team Llc"/>
            <person name="Bleich R.M."/>
            <person name="Grubbs K.J."/>
            <person name="Santa Maria K.C."/>
            <person name="Allen S.E."/>
            <person name="Farag S."/>
            <person name="Shank E.A."/>
            <person name="Bowers A."/>
        </authorList>
    </citation>
    <scope>NUCLEOTIDE SEQUENCE [LARGE SCALE GENOMIC DNA]</scope>
    <source>
        <strain evidence="9 10">AFS080080</strain>
    </source>
</reference>
<dbReference type="PROSITE" id="PS00211">
    <property type="entry name" value="ABC_TRANSPORTER_1"/>
    <property type="match status" value="1"/>
</dbReference>
<keyword evidence="4" id="KW-0812">Transmembrane</keyword>
<accession>A0A0J7EI71</accession>
<dbReference type="FunFam" id="3.40.50.300:FF:000854">
    <property type="entry name" value="Multidrug ABC transporter ATP-binding protein"/>
    <property type="match status" value="1"/>
</dbReference>
<dbReference type="Proteomes" id="UP000223311">
    <property type="component" value="Unassembled WGS sequence"/>
</dbReference>
<dbReference type="InterPro" id="IPR027417">
    <property type="entry name" value="P-loop_NTPase"/>
</dbReference>
<dbReference type="PROSITE" id="PS50929">
    <property type="entry name" value="ABC_TM1F"/>
    <property type="match status" value="1"/>
</dbReference>
<dbReference type="InterPro" id="IPR039421">
    <property type="entry name" value="Type_1_exporter"/>
</dbReference>
<sequence>MLKIFKYLKQKEWILIVASIVFIAGQVWLDLKLPDFMSEITTLVQTKGSETSEIWAAGGKMLLCALGSMILSVVVGYFAARVATSLSKELRKGVFNKTLSFSMEEINGFSTASLITRSTNDITQIQQTVAMGLQVMIKAPILAVWAILKITGKSWEWSAATGVAVVALLVMIGSIIIFVLPKFKVVQKMTDNLNLVTREGLTGIRVVHAYNAQEYQEAKFEKANEDLTDTNLLVNRLMAIMQPGMGLIMSGLTLSIYWIGAHLIMNAGGMDRIGLFSDMVVFSSYAMQVVMAFMLLAMTFIMLPRASVSAARINEVLDTPQTITDGEMKASPKGVEGEIELRNVSFKYPDAGEYVLKDISFTAHKGETVAFIGSTGSGKSTLINLIPRFYDVSEGEVIVDGINVKEYAQEALHNKFGYVSQKAVLFSGTVKSNVAYGDNGQTLPIDEDIKKAVEIAQGKEFVEKMDGEYNAAIAQGGTNLSGGQKQRLSIARAVSKNPEIFIFDDSFSALDYKTDHQLRSTLKKETKGATTLIVAQRIGTIKDADKIIVLDEGKIVGMGTHDELLKTCKTYQEIAYSQLSKEELGNA</sequence>
<evidence type="ECO:0000256" key="1">
    <source>
        <dbReference type="ARBA" id="ARBA00004651"/>
    </source>
</evidence>
<comment type="subcellular location">
    <subcellularLocation>
        <location evidence="1">Cell membrane</location>
        <topology evidence="1">Multi-pass membrane protein</topology>
    </subcellularLocation>
</comment>
<dbReference type="PANTHER" id="PTHR43394:SF1">
    <property type="entry name" value="ATP-BINDING CASSETTE SUB-FAMILY B MEMBER 10, MITOCHONDRIAL"/>
    <property type="match status" value="1"/>
</dbReference>
<evidence type="ECO:0000256" key="3">
    <source>
        <dbReference type="ARBA" id="ARBA00022475"/>
    </source>
</evidence>
<keyword evidence="5" id="KW-0547">Nucleotide-binding</keyword>
<dbReference type="GO" id="GO:0005886">
    <property type="term" value="C:plasma membrane"/>
    <property type="evidence" value="ECO:0007669"/>
    <property type="project" value="UniProtKB-SubCell"/>
</dbReference>
<dbReference type="PANTHER" id="PTHR43394">
    <property type="entry name" value="ATP-DEPENDENT PERMEASE MDL1, MITOCHONDRIAL"/>
    <property type="match status" value="1"/>
</dbReference>
<organism evidence="9 10">
    <name type="scientific">Bacillus wiedmannii</name>
    <dbReference type="NCBI Taxonomy" id="1890302"/>
    <lineage>
        <taxon>Bacteria</taxon>
        <taxon>Bacillati</taxon>
        <taxon>Bacillota</taxon>
        <taxon>Bacilli</taxon>
        <taxon>Bacillales</taxon>
        <taxon>Bacillaceae</taxon>
        <taxon>Bacillus</taxon>
        <taxon>Bacillus cereus group</taxon>
    </lineage>
</organism>
<evidence type="ECO:0000256" key="4">
    <source>
        <dbReference type="ARBA" id="ARBA00022692"/>
    </source>
</evidence>
<dbReference type="SUPFAM" id="SSF52540">
    <property type="entry name" value="P-loop containing nucleoside triphosphate hydrolases"/>
    <property type="match status" value="1"/>
</dbReference>
<dbReference type="GO" id="GO:0015421">
    <property type="term" value="F:ABC-type oligopeptide transporter activity"/>
    <property type="evidence" value="ECO:0007669"/>
    <property type="project" value="TreeGrafter"/>
</dbReference>
<dbReference type="SUPFAM" id="SSF90123">
    <property type="entry name" value="ABC transporter transmembrane region"/>
    <property type="match status" value="1"/>
</dbReference>
<evidence type="ECO:0000313" key="9">
    <source>
        <dbReference type="EMBL" id="PFZ33450.1"/>
    </source>
</evidence>
<dbReference type="InterPro" id="IPR011527">
    <property type="entry name" value="ABC1_TM_dom"/>
</dbReference>
<proteinExistence type="predicted"/>
<gene>
    <name evidence="9" type="ORF">COL66_07830</name>
</gene>
<evidence type="ECO:0000256" key="8">
    <source>
        <dbReference type="ARBA" id="ARBA00023136"/>
    </source>
</evidence>
<dbReference type="Pfam" id="PF00005">
    <property type="entry name" value="ABC_tran"/>
    <property type="match status" value="1"/>
</dbReference>